<dbReference type="AlphaFoldDB" id="A0A1B0GQD8"/>
<dbReference type="VEuPathDB" id="VectorBase:PPAPM1_002972"/>
<dbReference type="EMBL" id="AJVK01017023">
    <property type="status" value="NOT_ANNOTATED_CDS"/>
    <property type="molecule type" value="Genomic_DNA"/>
</dbReference>
<name>A0A1B0GQD8_PHLPP</name>
<reference evidence="2" key="1">
    <citation type="submission" date="2022-08" db="UniProtKB">
        <authorList>
            <consortium name="EnsemblMetazoa"/>
        </authorList>
    </citation>
    <scope>IDENTIFICATION</scope>
    <source>
        <strain evidence="2">Israel</strain>
    </source>
</reference>
<feature type="compositionally biased region" description="Polar residues" evidence="1">
    <location>
        <begin position="180"/>
        <end position="197"/>
    </location>
</feature>
<dbReference type="EMBL" id="AJVK01017020">
    <property type="status" value="NOT_ANNOTATED_CDS"/>
    <property type="molecule type" value="Genomic_DNA"/>
</dbReference>
<dbReference type="Proteomes" id="UP000092462">
    <property type="component" value="Unassembled WGS sequence"/>
</dbReference>
<organism evidence="2 3">
    <name type="scientific">Phlebotomus papatasi</name>
    <name type="common">Sandfly</name>
    <dbReference type="NCBI Taxonomy" id="29031"/>
    <lineage>
        <taxon>Eukaryota</taxon>
        <taxon>Metazoa</taxon>
        <taxon>Ecdysozoa</taxon>
        <taxon>Arthropoda</taxon>
        <taxon>Hexapoda</taxon>
        <taxon>Insecta</taxon>
        <taxon>Pterygota</taxon>
        <taxon>Neoptera</taxon>
        <taxon>Endopterygota</taxon>
        <taxon>Diptera</taxon>
        <taxon>Nematocera</taxon>
        <taxon>Psychodoidea</taxon>
        <taxon>Psychodidae</taxon>
        <taxon>Phlebotomus</taxon>
        <taxon>Phlebotomus</taxon>
    </lineage>
</organism>
<feature type="region of interest" description="Disordered" evidence="1">
    <location>
        <begin position="157"/>
        <end position="227"/>
    </location>
</feature>
<accession>A0A1B0GQD8</accession>
<dbReference type="EMBL" id="AJVK01017022">
    <property type="status" value="NOT_ANNOTATED_CDS"/>
    <property type="molecule type" value="Genomic_DNA"/>
</dbReference>
<sequence>MTSIPIIQAPPPIMSIPPPGIHQIIGNTYLTTAPSQQENYNATPVSIHQIQPPPQQSIHVPTVTAPTQHHIRNPASEIIVGNQIISAPNTEVASQHNSIITTLPPAPGMQVQFQPPPQPQPQPQQQQQPMPESGPPPQFGEVHTIPNSLQQRVSVMHQGPFDCPPMEKGPKGGAGGGGKNNSPQNACFSPENAQKQMGQMPRIGMKRKHEDEPGSVSTSPRIGMGYN</sequence>
<evidence type="ECO:0000313" key="3">
    <source>
        <dbReference type="Proteomes" id="UP000092462"/>
    </source>
</evidence>
<evidence type="ECO:0000256" key="1">
    <source>
        <dbReference type="SAM" id="MobiDB-lite"/>
    </source>
</evidence>
<protein>
    <submittedName>
        <fullName evidence="2">Uncharacterized protein</fullName>
    </submittedName>
</protein>
<feature type="region of interest" description="Disordered" evidence="1">
    <location>
        <begin position="100"/>
        <end position="143"/>
    </location>
</feature>
<dbReference type="VEuPathDB" id="VectorBase:PPAI009707"/>
<dbReference type="EMBL" id="AJVK01017021">
    <property type="status" value="NOT_ANNOTATED_CDS"/>
    <property type="molecule type" value="Genomic_DNA"/>
</dbReference>
<evidence type="ECO:0000313" key="2">
    <source>
        <dbReference type="EnsemblMetazoa" id="PPAI009707-PA"/>
    </source>
</evidence>
<dbReference type="EnsemblMetazoa" id="PPAI009707-RA">
    <property type="protein sequence ID" value="PPAI009707-PA"/>
    <property type="gene ID" value="PPAI009707"/>
</dbReference>
<proteinExistence type="predicted"/>
<keyword evidence="3" id="KW-1185">Reference proteome</keyword>